<feature type="compositionally biased region" description="Basic residues" evidence="1">
    <location>
        <begin position="75"/>
        <end position="86"/>
    </location>
</feature>
<dbReference type="OrthoDB" id="676990at2759"/>
<evidence type="ECO:0000313" key="3">
    <source>
        <dbReference type="Proteomes" id="UP000275267"/>
    </source>
</evidence>
<organism evidence="2 3">
    <name type="scientific">Panicum miliaceum</name>
    <name type="common">Proso millet</name>
    <name type="synonym">Broomcorn millet</name>
    <dbReference type="NCBI Taxonomy" id="4540"/>
    <lineage>
        <taxon>Eukaryota</taxon>
        <taxon>Viridiplantae</taxon>
        <taxon>Streptophyta</taxon>
        <taxon>Embryophyta</taxon>
        <taxon>Tracheophyta</taxon>
        <taxon>Spermatophyta</taxon>
        <taxon>Magnoliopsida</taxon>
        <taxon>Liliopsida</taxon>
        <taxon>Poales</taxon>
        <taxon>Poaceae</taxon>
        <taxon>PACMAD clade</taxon>
        <taxon>Panicoideae</taxon>
        <taxon>Panicodae</taxon>
        <taxon>Paniceae</taxon>
        <taxon>Panicinae</taxon>
        <taxon>Panicum</taxon>
        <taxon>Panicum sect. Panicum</taxon>
    </lineage>
</organism>
<comment type="caution">
    <text evidence="2">The sequence shown here is derived from an EMBL/GenBank/DDBJ whole genome shotgun (WGS) entry which is preliminary data.</text>
</comment>
<feature type="region of interest" description="Disordered" evidence="1">
    <location>
        <begin position="35"/>
        <end position="101"/>
    </location>
</feature>
<accession>A0A3L6S9M6</accession>
<dbReference type="AlphaFoldDB" id="A0A3L6S9M6"/>
<dbReference type="PANTHER" id="PTHR33018:SF34">
    <property type="entry name" value="OS02G0472350 PROTEIN"/>
    <property type="match status" value="1"/>
</dbReference>
<feature type="region of interest" description="Disordered" evidence="1">
    <location>
        <begin position="273"/>
        <end position="296"/>
    </location>
</feature>
<proteinExistence type="predicted"/>
<keyword evidence="3" id="KW-1185">Reference proteome</keyword>
<reference evidence="3" key="1">
    <citation type="journal article" date="2019" name="Nat. Commun.">
        <title>The genome of broomcorn millet.</title>
        <authorList>
            <person name="Zou C."/>
            <person name="Miki D."/>
            <person name="Li D."/>
            <person name="Tang Q."/>
            <person name="Xiao L."/>
            <person name="Rajput S."/>
            <person name="Deng P."/>
            <person name="Jia W."/>
            <person name="Huang R."/>
            <person name="Zhang M."/>
            <person name="Sun Y."/>
            <person name="Hu J."/>
            <person name="Fu X."/>
            <person name="Schnable P.S."/>
            <person name="Li F."/>
            <person name="Zhang H."/>
            <person name="Feng B."/>
            <person name="Zhu X."/>
            <person name="Liu R."/>
            <person name="Schnable J.C."/>
            <person name="Zhu J.-K."/>
            <person name="Zhang H."/>
        </authorList>
    </citation>
    <scope>NUCLEOTIDE SEQUENCE [LARGE SCALE GENOMIC DNA]</scope>
</reference>
<evidence type="ECO:0000256" key="1">
    <source>
        <dbReference type="SAM" id="MobiDB-lite"/>
    </source>
</evidence>
<gene>
    <name evidence="2" type="ORF">C2845_PM02G16220</name>
</gene>
<sequence>MDCAGEDAERYLNDAIDQDSTTVYQEYVEEEAHAADSFLNMSGDGIAEEDDNDFVPRHEQPVPSENHVGASSGSKKSRSKGKRRQTKKMEGRQVTQMDAEEASSKFTTQCGVVVWVKPYWEEFKEYKFFEEAQQLSEKNKINAAAKIYNHCLGPGGYKKAIQKWQKREQDLMDRGIQPVTWDWLERSEQWLFANGVTLKQEDGTLVVPLAMEEMARNLDVAIQEAKEGTFEPHKENDELTRALQNPEHPRRARGIGVVPWKVSWAGDSTYKTHRKSKAEQEDKLYALQGNMTRKVQ</sequence>
<evidence type="ECO:0000313" key="2">
    <source>
        <dbReference type="EMBL" id="RLN17003.1"/>
    </source>
</evidence>
<protein>
    <submittedName>
        <fullName evidence="2">Transposon protein, putative, CACTA, En/Spm sub-class</fullName>
    </submittedName>
</protein>
<dbReference type="EMBL" id="PQIB02000005">
    <property type="protein sequence ID" value="RLN17003.1"/>
    <property type="molecule type" value="Genomic_DNA"/>
</dbReference>
<dbReference type="Proteomes" id="UP000275267">
    <property type="component" value="Unassembled WGS sequence"/>
</dbReference>
<name>A0A3L6S9M6_PANMI</name>
<dbReference type="PANTHER" id="PTHR33018">
    <property type="entry name" value="OS10G0338966 PROTEIN-RELATED"/>
    <property type="match status" value="1"/>
</dbReference>